<organism evidence="2 3">
    <name type="scientific">Dictyobacter kobayashii</name>
    <dbReference type="NCBI Taxonomy" id="2014872"/>
    <lineage>
        <taxon>Bacteria</taxon>
        <taxon>Bacillati</taxon>
        <taxon>Chloroflexota</taxon>
        <taxon>Ktedonobacteria</taxon>
        <taxon>Ktedonobacterales</taxon>
        <taxon>Dictyobacteraceae</taxon>
        <taxon>Dictyobacter</taxon>
    </lineage>
</organism>
<feature type="domain" description="Glycosyltransferase subfamily 4-like N-terminal" evidence="1">
    <location>
        <begin position="19"/>
        <end position="109"/>
    </location>
</feature>
<dbReference type="EMBL" id="BIFS01000001">
    <property type="protein sequence ID" value="GCE18227.1"/>
    <property type="molecule type" value="Genomic_DNA"/>
</dbReference>
<dbReference type="InterPro" id="IPR028098">
    <property type="entry name" value="Glyco_trans_4-like_N"/>
</dbReference>
<evidence type="ECO:0000313" key="3">
    <source>
        <dbReference type="Proteomes" id="UP000287188"/>
    </source>
</evidence>
<dbReference type="Proteomes" id="UP000287188">
    <property type="component" value="Unassembled WGS sequence"/>
</dbReference>
<evidence type="ECO:0000313" key="2">
    <source>
        <dbReference type="EMBL" id="GCE18227.1"/>
    </source>
</evidence>
<comment type="caution">
    <text evidence="2">The sequence shown here is derived from an EMBL/GenBank/DDBJ whole genome shotgun (WGS) entry which is preliminary data.</text>
</comment>
<proteinExistence type="predicted"/>
<keyword evidence="3" id="KW-1185">Reference proteome</keyword>
<gene>
    <name evidence="2" type="ORF">KDK_20270</name>
</gene>
<accession>A0A402AGJ6</accession>
<name>A0A402AGJ6_9CHLR</name>
<dbReference type="Gene3D" id="3.40.50.2000">
    <property type="entry name" value="Glycogen Phosphorylase B"/>
    <property type="match status" value="1"/>
</dbReference>
<evidence type="ECO:0000259" key="1">
    <source>
        <dbReference type="Pfam" id="PF13439"/>
    </source>
</evidence>
<dbReference type="OrthoDB" id="9801573at2"/>
<dbReference type="RefSeq" id="WP_126549796.1">
    <property type="nucleotide sequence ID" value="NZ_BIFS01000001.1"/>
</dbReference>
<dbReference type="SUPFAM" id="SSF53756">
    <property type="entry name" value="UDP-Glycosyltransferase/glycogen phosphorylase"/>
    <property type="match status" value="1"/>
</dbReference>
<sequence length="120" mass="12936">MRIALVAPLVTPIVQPFTGGSQAVVADLALGMVERGHQVTLFAREGSHVPGIHIEPIAVPEHVSPSSFAEPGKEQALDPGFMAQANIFLELFLQLRQRAHEFDVIHAHPLTGPVLPVAPW</sequence>
<protein>
    <recommendedName>
        <fullName evidence="1">Glycosyltransferase subfamily 4-like N-terminal domain-containing protein</fullName>
    </recommendedName>
</protein>
<dbReference type="AlphaFoldDB" id="A0A402AGJ6"/>
<reference evidence="3" key="1">
    <citation type="submission" date="2018-12" db="EMBL/GenBank/DDBJ databases">
        <title>Tengunoibacter tsumagoiensis gen. nov., sp. nov., Dictyobacter kobayashii sp. nov., D. alpinus sp. nov., and D. joshuensis sp. nov. and description of Dictyobacteraceae fam. nov. within the order Ktedonobacterales isolated from Tengu-no-mugimeshi.</title>
        <authorList>
            <person name="Wang C.M."/>
            <person name="Zheng Y."/>
            <person name="Sakai Y."/>
            <person name="Toyoda A."/>
            <person name="Minakuchi Y."/>
            <person name="Abe K."/>
            <person name="Yokota A."/>
            <person name="Yabe S."/>
        </authorList>
    </citation>
    <scope>NUCLEOTIDE SEQUENCE [LARGE SCALE GENOMIC DNA]</scope>
    <source>
        <strain evidence="3">Uno11</strain>
    </source>
</reference>
<dbReference type="Pfam" id="PF13439">
    <property type="entry name" value="Glyco_transf_4"/>
    <property type="match status" value="1"/>
</dbReference>